<keyword evidence="2" id="KW-0560">Oxidoreductase</keyword>
<dbReference type="Proteomes" id="UP000812982">
    <property type="component" value="Unassembled WGS sequence"/>
</dbReference>
<accession>A0ABS6KLN5</accession>
<feature type="domain" description="FAD-binding" evidence="1">
    <location>
        <begin position="4"/>
        <end position="309"/>
    </location>
</feature>
<dbReference type="InterPro" id="IPR050407">
    <property type="entry name" value="Geranylgeranyl_reductase"/>
</dbReference>
<name>A0ABS6KLN5_9MYCO</name>
<evidence type="ECO:0000313" key="3">
    <source>
        <dbReference type="Proteomes" id="UP000812982"/>
    </source>
</evidence>
<proteinExistence type="predicted"/>
<keyword evidence="3" id="KW-1185">Reference proteome</keyword>
<dbReference type="GO" id="GO:0004497">
    <property type="term" value="F:monooxygenase activity"/>
    <property type="evidence" value="ECO:0007669"/>
    <property type="project" value="UniProtKB-KW"/>
</dbReference>
<dbReference type="RefSeq" id="WP_217157076.1">
    <property type="nucleotide sequence ID" value="NZ_VOMB01000016.1"/>
</dbReference>
<protein>
    <submittedName>
        <fullName evidence="2">FAD-dependent monooxygenase</fullName>
    </submittedName>
</protein>
<dbReference type="EMBL" id="VOMB01000016">
    <property type="protein sequence ID" value="MBU9764500.1"/>
    <property type="molecule type" value="Genomic_DNA"/>
</dbReference>
<dbReference type="InterPro" id="IPR002938">
    <property type="entry name" value="FAD-bd"/>
</dbReference>
<dbReference type="PANTHER" id="PTHR42685:SF22">
    <property type="entry name" value="CONDITIONED MEDIUM FACTOR RECEPTOR 1"/>
    <property type="match status" value="1"/>
</dbReference>
<reference evidence="2 3" key="1">
    <citation type="journal article" date="2021" name="Sci. Rep.">
        <title>Phenotypic and genomic hallmarks of a novel, potentially pathogenic rapidly growing Mycobacterium species related to the Mycobacterium fortuitum complex.</title>
        <authorList>
            <person name="Gharbi R."/>
            <person name="Khanna V."/>
            <person name="Frigui W."/>
            <person name="Mhenni B."/>
            <person name="Brosch R."/>
            <person name="Mardassi H."/>
        </authorList>
    </citation>
    <scope>NUCLEOTIDE SEQUENCE [LARGE SCALE GENOMIC DNA]</scope>
    <source>
        <strain evidence="2 3">TNTM28</strain>
    </source>
</reference>
<dbReference type="PANTHER" id="PTHR42685">
    <property type="entry name" value="GERANYLGERANYL DIPHOSPHATE REDUCTASE"/>
    <property type="match status" value="1"/>
</dbReference>
<evidence type="ECO:0000313" key="2">
    <source>
        <dbReference type="EMBL" id="MBU9764500.1"/>
    </source>
</evidence>
<organism evidence="2 3">
    <name type="scientific">[Mycobacterium] fortunisiensis</name>
    <dbReference type="NCBI Taxonomy" id="2600579"/>
    <lineage>
        <taxon>Bacteria</taxon>
        <taxon>Bacillati</taxon>
        <taxon>Actinomycetota</taxon>
        <taxon>Actinomycetes</taxon>
        <taxon>Mycobacteriales</taxon>
        <taxon>Mycobacteriaceae</taxon>
        <taxon>Mycolicibacterium</taxon>
    </lineage>
</organism>
<comment type="caution">
    <text evidence="2">The sequence shown here is derived from an EMBL/GenBank/DDBJ whole genome shotgun (WGS) entry which is preliminary data.</text>
</comment>
<sequence length="440" mass="47622">MDSFDVIVVGGRCAGSALAIYLARAGIQACVVDKATFPSETPSTHVVHPRGVAILADVGVLTSVLAEGAAQLDRMTLEYDDVRIDGFLGDEFSFPGLNVRRTVLDHALQQEAKRSGVEVRTGCRVNGVRRSNGRVVGVETADGPLVAPVVVGADGRGSIVAKSVAAREYLVKPAGRIPVWGYFAAGPQEPRLRVGIKGNLGFLASPTDSNLYLAGVTVDRRDAGDFQREREANFCAALRAWPEIDGIVRGTRREGPLRVMANWHNYFRESAGPGWVLVGDAGHFKDFTPAQGIADALCQAKSLAGVIVGTFGAPAADEALRCWWRARDRSHRDMYWFALQMGRAGMSSPLTAEVLHRISDDPHGATTLLKVLNHDLPSSALLTPRRLVAATYTTLRKHPHRMWTTLAEIGGELAVEVDKQRARHRSYRAWRGFGPADACG</sequence>
<evidence type="ECO:0000259" key="1">
    <source>
        <dbReference type="Pfam" id="PF01494"/>
    </source>
</evidence>
<gene>
    <name evidence="2" type="ORF">FR943_11670</name>
</gene>
<dbReference type="Pfam" id="PF01494">
    <property type="entry name" value="FAD_binding_3"/>
    <property type="match status" value="1"/>
</dbReference>
<keyword evidence="2" id="KW-0503">Monooxygenase</keyword>